<evidence type="ECO:0000313" key="4">
    <source>
        <dbReference type="Proteomes" id="UP001143474"/>
    </source>
</evidence>
<dbReference type="Proteomes" id="UP001143474">
    <property type="component" value="Unassembled WGS sequence"/>
</dbReference>
<dbReference type="SUPFAM" id="SSF48150">
    <property type="entry name" value="DNA-glycosylase"/>
    <property type="match status" value="1"/>
</dbReference>
<keyword evidence="1" id="KW-0862">Zinc</keyword>
<accession>A0A9W6HZE3</accession>
<gene>
    <name evidence="3" type="ORF">GCM10017600_25270</name>
</gene>
<dbReference type="PANTHER" id="PTHR30037">
    <property type="entry name" value="DNA-3-METHYLADENINE GLYCOSYLASE 1"/>
    <property type="match status" value="1"/>
</dbReference>
<feature type="binding site" evidence="1">
    <location>
        <position position="44"/>
    </location>
    <ligand>
        <name>Zn(2+)</name>
        <dbReference type="ChEBI" id="CHEBI:29105"/>
    </ligand>
</feature>
<feature type="region of interest" description="Disordered" evidence="2">
    <location>
        <begin position="227"/>
        <end position="252"/>
    </location>
</feature>
<keyword evidence="4" id="KW-1185">Reference proteome</keyword>
<dbReference type="GO" id="GO:0008725">
    <property type="term" value="F:DNA-3-methyladenine glycosylase activity"/>
    <property type="evidence" value="ECO:0007669"/>
    <property type="project" value="InterPro"/>
</dbReference>
<dbReference type="InterPro" id="IPR052891">
    <property type="entry name" value="DNA-3mA_glycosylase"/>
</dbReference>
<feature type="binding site" evidence="1">
    <location>
        <position position="57"/>
    </location>
    <ligand>
        <name>Zn(2+)</name>
        <dbReference type="ChEBI" id="CHEBI:29105"/>
    </ligand>
</feature>
<dbReference type="PANTHER" id="PTHR30037:SF4">
    <property type="entry name" value="DNA-3-METHYLADENINE GLYCOSYLASE I"/>
    <property type="match status" value="1"/>
</dbReference>
<evidence type="ECO:0000313" key="3">
    <source>
        <dbReference type="EMBL" id="GLK09121.1"/>
    </source>
</evidence>
<dbReference type="Gene3D" id="1.10.340.30">
    <property type="entry name" value="Hypothetical protein, domain 2"/>
    <property type="match status" value="1"/>
</dbReference>
<protein>
    <submittedName>
        <fullName evidence="3">DNA-3-methyladenine glycosylase I</fullName>
    </submittedName>
</protein>
<reference evidence="3" key="1">
    <citation type="journal article" date="2014" name="Int. J. Syst. Evol. Microbiol.">
        <title>Complete genome sequence of Corynebacterium casei LMG S-19264T (=DSM 44701T), isolated from a smear-ripened cheese.</title>
        <authorList>
            <consortium name="US DOE Joint Genome Institute (JGI-PGF)"/>
            <person name="Walter F."/>
            <person name="Albersmeier A."/>
            <person name="Kalinowski J."/>
            <person name="Ruckert C."/>
        </authorList>
    </citation>
    <scope>NUCLEOTIDE SEQUENCE</scope>
    <source>
        <strain evidence="3">VKM Ac-2007</strain>
    </source>
</reference>
<reference evidence="3" key="2">
    <citation type="submission" date="2023-01" db="EMBL/GenBank/DDBJ databases">
        <authorList>
            <person name="Sun Q."/>
            <person name="Evtushenko L."/>
        </authorList>
    </citation>
    <scope>NUCLEOTIDE SEQUENCE</scope>
    <source>
        <strain evidence="3">VKM Ac-2007</strain>
    </source>
</reference>
<feature type="binding site" evidence="1">
    <location>
        <position position="215"/>
    </location>
    <ligand>
        <name>Zn(2+)</name>
        <dbReference type="ChEBI" id="CHEBI:29105"/>
    </ligand>
</feature>
<dbReference type="GO" id="GO:0046872">
    <property type="term" value="F:metal ion binding"/>
    <property type="evidence" value="ECO:0007669"/>
    <property type="project" value="UniProtKB-KW"/>
</dbReference>
<comment type="caution">
    <text evidence="3">The sequence shown here is derived from an EMBL/GenBank/DDBJ whole genome shotgun (WGS) entry which is preliminary data.</text>
</comment>
<feature type="binding site" evidence="1">
    <location>
        <position position="211"/>
    </location>
    <ligand>
        <name>Zn(2+)</name>
        <dbReference type="ChEBI" id="CHEBI:29105"/>
    </ligand>
</feature>
<proteinExistence type="predicted"/>
<dbReference type="InterPro" id="IPR011257">
    <property type="entry name" value="DNA_glycosylase"/>
</dbReference>
<dbReference type="EMBL" id="BSEV01000004">
    <property type="protein sequence ID" value="GLK09121.1"/>
    <property type="molecule type" value="Genomic_DNA"/>
</dbReference>
<dbReference type="InterPro" id="IPR005019">
    <property type="entry name" value="Adenine_glyco"/>
</dbReference>
<dbReference type="Pfam" id="PF03352">
    <property type="entry name" value="Adenine_glyco"/>
    <property type="match status" value="1"/>
</dbReference>
<feature type="region of interest" description="Disordered" evidence="2">
    <location>
        <begin position="1"/>
        <end position="22"/>
    </location>
</feature>
<organism evidence="3 4">
    <name type="scientific">Streptosporangium carneum</name>
    <dbReference type="NCBI Taxonomy" id="47481"/>
    <lineage>
        <taxon>Bacteria</taxon>
        <taxon>Bacillati</taxon>
        <taxon>Actinomycetota</taxon>
        <taxon>Actinomycetes</taxon>
        <taxon>Streptosporangiales</taxon>
        <taxon>Streptosporangiaceae</taxon>
        <taxon>Streptosporangium</taxon>
    </lineage>
</organism>
<name>A0A9W6HZE3_9ACTN</name>
<sequence length="252" mass="27805">MRRGPPWANRTSTPADPEPVPARYDVRTMDEMTVPTPGPELSRCSWSGAAPEFLAYHDTERGFPVGDDRRLFEKLCLEGFQSGLSWRTILTKRENFRAAFAGFDIPSLARFTARDVERLLQDAGIVRHRGKIEATIDNARRAEELLEREGSLAAFVRRHEPAPTELSEPQTVSTSAASVALSKDLKRKGWAFVGPTTTFAFMQAMGLINDHAVKCAIRLEAERQRTAFTRSGRSGNGVTGDHSAPAPAPKAL</sequence>
<evidence type="ECO:0000256" key="1">
    <source>
        <dbReference type="PIRSR" id="PIRSR605019-1"/>
    </source>
</evidence>
<dbReference type="AlphaFoldDB" id="A0A9W6HZE3"/>
<keyword evidence="1" id="KW-0479">Metal-binding</keyword>
<evidence type="ECO:0000256" key="2">
    <source>
        <dbReference type="SAM" id="MobiDB-lite"/>
    </source>
</evidence>
<dbReference type="GO" id="GO:0006284">
    <property type="term" value="P:base-excision repair"/>
    <property type="evidence" value="ECO:0007669"/>
    <property type="project" value="InterPro"/>
</dbReference>